<dbReference type="InterPro" id="IPR005064">
    <property type="entry name" value="BUG"/>
</dbReference>
<feature type="signal peptide" evidence="2">
    <location>
        <begin position="1"/>
        <end position="25"/>
    </location>
</feature>
<evidence type="ECO:0000313" key="3">
    <source>
        <dbReference type="EMBL" id="SMP49260.1"/>
    </source>
</evidence>
<evidence type="ECO:0000313" key="4">
    <source>
        <dbReference type="Proteomes" id="UP001158049"/>
    </source>
</evidence>
<dbReference type="CDD" id="cd07012">
    <property type="entry name" value="PBP2_Bug_TTT"/>
    <property type="match status" value="1"/>
</dbReference>
<dbReference type="RefSeq" id="WP_283441028.1">
    <property type="nucleotide sequence ID" value="NZ_FXUL01000002.1"/>
</dbReference>
<dbReference type="InterPro" id="IPR042100">
    <property type="entry name" value="Bug_dom1"/>
</dbReference>
<dbReference type="PANTHER" id="PTHR42928">
    <property type="entry name" value="TRICARBOXYLATE-BINDING PROTEIN"/>
    <property type="match status" value="1"/>
</dbReference>
<feature type="chain" id="PRO_5045699404" evidence="2">
    <location>
        <begin position="26"/>
        <end position="333"/>
    </location>
</feature>
<dbReference type="Proteomes" id="UP001158049">
    <property type="component" value="Unassembled WGS sequence"/>
</dbReference>
<dbReference type="Gene3D" id="3.40.190.10">
    <property type="entry name" value="Periplasmic binding protein-like II"/>
    <property type="match status" value="1"/>
</dbReference>
<dbReference type="Gene3D" id="3.40.190.150">
    <property type="entry name" value="Bordetella uptake gene, domain 1"/>
    <property type="match status" value="1"/>
</dbReference>
<evidence type="ECO:0000256" key="2">
    <source>
        <dbReference type="SAM" id="SignalP"/>
    </source>
</evidence>
<evidence type="ECO:0000256" key="1">
    <source>
        <dbReference type="ARBA" id="ARBA00006987"/>
    </source>
</evidence>
<accession>A0ABY1PXA8</accession>
<dbReference type="PIRSF" id="PIRSF017082">
    <property type="entry name" value="YflP"/>
    <property type="match status" value="1"/>
</dbReference>
<comment type="similarity">
    <text evidence="1">Belongs to the UPF0065 (bug) family.</text>
</comment>
<protein>
    <submittedName>
        <fullName evidence="3">Tripartite-type tricarboxylate transporter, receptor component TctC</fullName>
    </submittedName>
</protein>
<gene>
    <name evidence="3" type="ORF">SAMN06295970_102226</name>
</gene>
<dbReference type="Pfam" id="PF03401">
    <property type="entry name" value="TctC"/>
    <property type="match status" value="1"/>
</dbReference>
<keyword evidence="2" id="KW-0732">Signal</keyword>
<sequence>MTLTRSMRAAAPVLLSALTMLTVQAFGSTAARAADYPERTVTIVVPYAPGGATDASARLLAQAFQKQSGGAFVVENVAGAGTTIGAARVARAPADGYTLLWGGLTSNAMAPHLYAKLSYDGITSFAPISLIASQPYLLFVNAQSPYNKLGDLVAKARAEPGKLNFASPGEGSSPHLTTELFLNATKLSIQHVPYKGAAPAMTGLLAGDVDMMVDTPTAPLPMIKAGRLRPLAVTSRQRLPELPDVPTMQESGLADFDAATWFGLFAPRGTPPEVIAALNRLATAALKEPAVLAQMKLASFTPTPSTPEQLAEKVRSESAKWNRIIKEKHIRLE</sequence>
<keyword evidence="3" id="KW-0675">Receptor</keyword>
<proteinExistence type="inferred from homology"/>
<keyword evidence="4" id="KW-1185">Reference proteome</keyword>
<comment type="caution">
    <text evidence="3">The sequence shown here is derived from an EMBL/GenBank/DDBJ whole genome shotgun (WGS) entry which is preliminary data.</text>
</comment>
<reference evidence="3 4" key="1">
    <citation type="submission" date="2017-05" db="EMBL/GenBank/DDBJ databases">
        <authorList>
            <person name="Varghese N."/>
            <person name="Submissions S."/>
        </authorList>
    </citation>
    <scope>NUCLEOTIDE SEQUENCE [LARGE SCALE GENOMIC DNA]</scope>
    <source>
        <strain evidence="3 4">DSM 26001</strain>
    </source>
</reference>
<dbReference type="PANTHER" id="PTHR42928:SF5">
    <property type="entry name" value="BLR1237 PROTEIN"/>
    <property type="match status" value="1"/>
</dbReference>
<organism evidence="3 4">
    <name type="scientific">Noviherbaspirillum suwonense</name>
    <dbReference type="NCBI Taxonomy" id="1224511"/>
    <lineage>
        <taxon>Bacteria</taxon>
        <taxon>Pseudomonadati</taxon>
        <taxon>Pseudomonadota</taxon>
        <taxon>Betaproteobacteria</taxon>
        <taxon>Burkholderiales</taxon>
        <taxon>Oxalobacteraceae</taxon>
        <taxon>Noviherbaspirillum</taxon>
    </lineage>
</organism>
<dbReference type="EMBL" id="FXUL01000002">
    <property type="protein sequence ID" value="SMP49260.1"/>
    <property type="molecule type" value="Genomic_DNA"/>
</dbReference>
<dbReference type="SUPFAM" id="SSF53850">
    <property type="entry name" value="Periplasmic binding protein-like II"/>
    <property type="match status" value="1"/>
</dbReference>
<name>A0ABY1PXA8_9BURK</name>